<dbReference type="Proteomes" id="UP000243378">
    <property type="component" value="Unassembled WGS sequence"/>
</dbReference>
<evidence type="ECO:0000313" key="1">
    <source>
        <dbReference type="EMBL" id="SDF88939.1"/>
    </source>
</evidence>
<dbReference type="InterPro" id="IPR046733">
    <property type="entry name" value="DUF6625"/>
</dbReference>
<dbReference type="AlphaFoldDB" id="A0A1G7PTJ7"/>
<sequence length="302" mass="35598">MTLLRTVENGLPRIRFLIPYFGRWPFWFAFFLESCRRNPSIDWLLFTDCEVPEEAPENVQFVQMSYADYCAKVSERLGIDFHPGNAYKLCDIKPALGAVHQDALEGYDFWAFGDIDIVYGDLRRYFTAQRLSTKDLFATHPRRISGHLCLLRNTPLMRNAFRLIPGWQKRYEDEKHQALDEGAFSRLFIRHKNWPEPLRRLASRFNSWNRRSEFIEAHSTYTLHADGRRVVADSWFYRDGLLTNSEQGEQILPYLHFMVWKNADWKGRVPEELLGPTNLHLANSWRIDTQGWHAWPQQEAGA</sequence>
<organism evidence="1 2">
    <name type="scientific">Phytopseudomonas seleniipraecipitans</name>
    <dbReference type="NCBI Taxonomy" id="640205"/>
    <lineage>
        <taxon>Bacteria</taxon>
        <taxon>Pseudomonadati</taxon>
        <taxon>Pseudomonadota</taxon>
        <taxon>Gammaproteobacteria</taxon>
        <taxon>Pseudomonadales</taxon>
        <taxon>Pseudomonadaceae</taxon>
        <taxon>Phytopseudomonas</taxon>
    </lineage>
</organism>
<dbReference type="RefSeq" id="WP_208597301.1">
    <property type="nucleotide sequence ID" value="NZ_FNBM01000005.1"/>
</dbReference>
<protein>
    <recommendedName>
        <fullName evidence="3">Glycosyl transferase</fullName>
    </recommendedName>
</protein>
<dbReference type="Pfam" id="PF20330">
    <property type="entry name" value="DUF6625"/>
    <property type="match status" value="1"/>
</dbReference>
<reference evidence="1 2" key="1">
    <citation type="submission" date="2016-10" db="EMBL/GenBank/DDBJ databases">
        <authorList>
            <person name="de Groot N.N."/>
        </authorList>
    </citation>
    <scope>NUCLEOTIDE SEQUENCE [LARGE SCALE GENOMIC DNA]</scope>
    <source>
        <strain evidence="1 2">LMG 25475</strain>
    </source>
</reference>
<gene>
    <name evidence="1" type="ORF">SAMN05216381_2649</name>
</gene>
<dbReference type="STRING" id="640205.SAMN05216381_2649"/>
<proteinExistence type="predicted"/>
<name>A0A1G7PTJ7_9GAMM</name>
<dbReference type="EMBL" id="FNBM01000005">
    <property type="protein sequence ID" value="SDF88939.1"/>
    <property type="molecule type" value="Genomic_DNA"/>
</dbReference>
<evidence type="ECO:0008006" key="3">
    <source>
        <dbReference type="Google" id="ProtNLM"/>
    </source>
</evidence>
<accession>A0A1G7PTJ7</accession>
<evidence type="ECO:0000313" key="2">
    <source>
        <dbReference type="Proteomes" id="UP000243378"/>
    </source>
</evidence>